<evidence type="ECO:0000313" key="3">
    <source>
        <dbReference type="Proteomes" id="UP000242525"/>
    </source>
</evidence>
<gene>
    <name evidence="2" type="ORF">BN980_GECA02s07688g</name>
</gene>
<name>A0A0J9X4V7_GEOCN</name>
<sequence length="576" mass="65487">MVWPFDFTVAEPTNTSVREEDFSRITDLLKASNNTTSFNEQELHDLLRDEEAQQQRDGYYHNKATNDRRAFFETPQKQLFGARMGGILKTPGTANNRQKNVSFAPGNTQFSNPLYSSSLENSVLNPPLHQQQQQEEARPPITPLKPNESTFRGLPGRFPKSMSGINKDEDDPFVSTKNILDDASFLNHDNALGGNYNFNIHDNKRNTDLKLNPFQKRPATPGPARRKTSSPAVDEKTQALFQTIANQLLENNKNLAHLKQNTSLQKQEFLLQNIELREQVAECAQLLKTALEERQNAVDYAYEKDQECLALKTQLAEERRKNIRLMEVVMQTQNPATGATTTTTTNENYDFARRRPYTFSNFDANNKINNDKNVLGTERLGYNRPFNNPTRSELPTNPRQPAYTFKRSTKPASTLEEPFGRASTVQSHYANNNDRDIPNTRPTSLFRSQTTGSAEVGANDYRRTNRDRLSAYQLRGASTHPMEIGRDSTTFDRDQAYAILKTLRRQAYELQLRYGDSKPMTAITDALDRAPSSRHRTDYAPLATTLQQQLILLQLPETPQVAGFIAKIRELLAMIS</sequence>
<reference evidence="2" key="1">
    <citation type="submission" date="2014-03" db="EMBL/GenBank/DDBJ databases">
        <authorList>
            <person name="Casaregola S."/>
        </authorList>
    </citation>
    <scope>NUCLEOTIDE SEQUENCE [LARGE SCALE GENOMIC DNA]</scope>
    <source>
        <strain evidence="2">CLIB 918</strain>
    </source>
</reference>
<proteinExistence type="predicted"/>
<feature type="region of interest" description="Disordered" evidence="1">
    <location>
        <begin position="202"/>
        <end position="233"/>
    </location>
</feature>
<feature type="region of interest" description="Disordered" evidence="1">
    <location>
        <begin position="128"/>
        <end position="172"/>
    </location>
</feature>
<comment type="caution">
    <text evidence="2">The sequence shown here is derived from an EMBL/GenBank/DDBJ whole genome shotgun (WGS) entry which is preliminary data.</text>
</comment>
<feature type="region of interest" description="Disordered" evidence="1">
    <location>
        <begin position="379"/>
        <end position="462"/>
    </location>
</feature>
<evidence type="ECO:0000313" key="2">
    <source>
        <dbReference type="EMBL" id="CDO52225.1"/>
    </source>
</evidence>
<keyword evidence="3" id="KW-1185">Reference proteome</keyword>
<dbReference type="AlphaFoldDB" id="A0A0J9X4V7"/>
<feature type="compositionally biased region" description="Polar residues" evidence="1">
    <location>
        <begin position="385"/>
        <end position="399"/>
    </location>
</feature>
<feature type="compositionally biased region" description="Polar residues" evidence="1">
    <location>
        <begin position="423"/>
        <end position="432"/>
    </location>
</feature>
<accession>A0A0J9X4V7</accession>
<organism evidence="2 3">
    <name type="scientific">Geotrichum candidum</name>
    <name type="common">Oospora lactis</name>
    <name type="synonym">Dipodascus geotrichum</name>
    <dbReference type="NCBI Taxonomy" id="1173061"/>
    <lineage>
        <taxon>Eukaryota</taxon>
        <taxon>Fungi</taxon>
        <taxon>Dikarya</taxon>
        <taxon>Ascomycota</taxon>
        <taxon>Saccharomycotina</taxon>
        <taxon>Dipodascomycetes</taxon>
        <taxon>Dipodascales</taxon>
        <taxon>Dipodascaceae</taxon>
        <taxon>Geotrichum</taxon>
    </lineage>
</organism>
<protein>
    <submittedName>
        <fullName evidence="2">Uncharacterized protein</fullName>
    </submittedName>
</protein>
<evidence type="ECO:0000256" key="1">
    <source>
        <dbReference type="SAM" id="MobiDB-lite"/>
    </source>
</evidence>
<dbReference type="Proteomes" id="UP000242525">
    <property type="component" value="Unassembled WGS sequence"/>
</dbReference>
<feature type="compositionally biased region" description="Polar residues" evidence="1">
    <location>
        <begin position="440"/>
        <end position="453"/>
    </location>
</feature>
<dbReference type="EMBL" id="CCBN010000002">
    <property type="protein sequence ID" value="CDO52225.1"/>
    <property type="molecule type" value="Genomic_DNA"/>
</dbReference>